<organism evidence="1">
    <name type="scientific">candidate division WWE3 bacterium</name>
    <dbReference type="NCBI Taxonomy" id="2053526"/>
    <lineage>
        <taxon>Bacteria</taxon>
        <taxon>Katanobacteria</taxon>
    </lineage>
</organism>
<reference evidence="1" key="1">
    <citation type="journal article" date="2020" name="mSystems">
        <title>Genome- and Community-Level Interaction Insights into Carbon Utilization and Element Cycling Functions of Hydrothermarchaeota in Hydrothermal Sediment.</title>
        <authorList>
            <person name="Zhou Z."/>
            <person name="Liu Y."/>
            <person name="Xu W."/>
            <person name="Pan J."/>
            <person name="Luo Z.H."/>
            <person name="Li M."/>
        </authorList>
    </citation>
    <scope>NUCLEOTIDE SEQUENCE [LARGE SCALE GENOMIC DNA]</scope>
    <source>
        <strain evidence="1">SpSt-361</strain>
    </source>
</reference>
<dbReference type="GO" id="GO:0043565">
    <property type="term" value="F:sequence-specific DNA binding"/>
    <property type="evidence" value="ECO:0007669"/>
    <property type="project" value="InterPro"/>
</dbReference>
<evidence type="ECO:0000313" key="1">
    <source>
        <dbReference type="EMBL" id="HEX61797.1"/>
    </source>
</evidence>
<dbReference type="InterPro" id="IPR000831">
    <property type="entry name" value="Trp_repress"/>
</dbReference>
<proteinExistence type="predicted"/>
<dbReference type="Pfam" id="PF01371">
    <property type="entry name" value="Trp_repressor"/>
    <property type="match status" value="1"/>
</dbReference>
<dbReference type="Gene3D" id="1.10.1270.10">
    <property type="entry name" value="TrpR-like"/>
    <property type="match status" value="1"/>
</dbReference>
<comment type="caution">
    <text evidence="1">The sequence shown here is derived from an EMBL/GenBank/DDBJ whole genome shotgun (WGS) entry which is preliminary data.</text>
</comment>
<accession>A0A832E1U8</accession>
<dbReference type="EMBL" id="DSPJ01000041">
    <property type="protein sequence ID" value="HEX61797.1"/>
    <property type="molecule type" value="Genomic_DNA"/>
</dbReference>
<gene>
    <name evidence="1" type="ORF">ENR01_01405</name>
</gene>
<protein>
    <recommendedName>
        <fullName evidence="2">Transcriptional regulator</fullName>
    </recommendedName>
</protein>
<dbReference type="AlphaFoldDB" id="A0A832E1U8"/>
<dbReference type="SUPFAM" id="SSF48295">
    <property type="entry name" value="TrpR-like"/>
    <property type="match status" value="1"/>
</dbReference>
<name>A0A832E1U8_UNCKA</name>
<dbReference type="InterPro" id="IPR010921">
    <property type="entry name" value="Trp_repressor/repl_initiator"/>
</dbReference>
<sequence length="136" mass="15980">MRRYSFLTKESVYGALNKLRAAFLAAKDGNDVEEIIRGVLTFDERMKVGRRIQIAQMLRRGLTYREINKNLKVGLSTVNFVERGLRNHRRAFNLIEKREEKVERSYKAGSYRKVGGSKLFFKRTEYTGLKRKDISR</sequence>
<evidence type="ECO:0008006" key="2">
    <source>
        <dbReference type="Google" id="ProtNLM"/>
    </source>
</evidence>
<dbReference type="InterPro" id="IPR038116">
    <property type="entry name" value="TrpR-like_sf"/>
</dbReference>
<dbReference type="GO" id="GO:0003700">
    <property type="term" value="F:DNA-binding transcription factor activity"/>
    <property type="evidence" value="ECO:0007669"/>
    <property type="project" value="InterPro"/>
</dbReference>